<geneLocation type="plasmid" evidence="2 3">
    <name>unnamed1</name>
</geneLocation>
<accession>A0ABN4TX54</accession>
<reference evidence="2 3" key="1">
    <citation type="submission" date="2016-10" db="EMBL/GenBank/DDBJ databases">
        <title>Complete genome sequences of three Cupriavidus strains isolated from various Malaysian environments.</title>
        <authorList>
            <person name="Abdullah A.A.-A."/>
            <person name="Shafie N.A.H."/>
            <person name="Lau N.S."/>
        </authorList>
    </citation>
    <scope>NUCLEOTIDE SEQUENCE [LARGE SCALE GENOMIC DNA]</scope>
    <source>
        <strain evidence="2 3">USMAA1020</strain>
        <plasmid evidence="2 3">unnamed1</plasmid>
    </source>
</reference>
<feature type="region of interest" description="Disordered" evidence="1">
    <location>
        <begin position="187"/>
        <end position="214"/>
    </location>
</feature>
<sequence>MSNLIKRAKLGRHLLEAWVRAVEKDYCSGHINSERSLQALLVANLHEVFREARVKRRIFVEPTILLRDRKLIRPNIVICNTREASGFLELKYTPRGKASTAKDMQSISSIARDEQVSIDLQRYQGPELPPMTLRMSKMTLFGGLVFTLTLPRPLWTGRPPTRLRLTAFSNCTQGRLPAAYPRCTTIPTRSDSLEDSAMEVKTDPGDWKEESTYG</sequence>
<name>A0ABN4TX54_9BURK</name>
<dbReference type="RefSeq" id="WP_071073755.1">
    <property type="nucleotide sequence ID" value="NZ_CP017756.1"/>
</dbReference>
<evidence type="ECO:0000313" key="2">
    <source>
        <dbReference type="EMBL" id="AOZ11154.1"/>
    </source>
</evidence>
<evidence type="ECO:0000256" key="1">
    <source>
        <dbReference type="SAM" id="MobiDB-lite"/>
    </source>
</evidence>
<evidence type="ECO:0000313" key="3">
    <source>
        <dbReference type="Proteomes" id="UP000177515"/>
    </source>
</evidence>
<gene>
    <name evidence="2" type="ORF">BKK80_34945</name>
</gene>
<keyword evidence="3" id="KW-1185">Reference proteome</keyword>
<protein>
    <submittedName>
        <fullName evidence="2">Uncharacterized protein</fullName>
    </submittedName>
</protein>
<feature type="compositionally biased region" description="Basic and acidic residues" evidence="1">
    <location>
        <begin position="198"/>
        <end position="214"/>
    </location>
</feature>
<dbReference type="Proteomes" id="UP000177515">
    <property type="component" value="Plasmid unnamed1"/>
</dbReference>
<keyword evidence="2" id="KW-0614">Plasmid</keyword>
<proteinExistence type="predicted"/>
<organism evidence="2 3">
    <name type="scientific">Cupriavidus malaysiensis</name>
    <dbReference type="NCBI Taxonomy" id="367825"/>
    <lineage>
        <taxon>Bacteria</taxon>
        <taxon>Pseudomonadati</taxon>
        <taxon>Pseudomonadota</taxon>
        <taxon>Betaproteobacteria</taxon>
        <taxon>Burkholderiales</taxon>
        <taxon>Burkholderiaceae</taxon>
        <taxon>Cupriavidus</taxon>
    </lineage>
</organism>
<dbReference type="EMBL" id="CP017756">
    <property type="protein sequence ID" value="AOZ11154.1"/>
    <property type="molecule type" value="Genomic_DNA"/>
</dbReference>